<dbReference type="OrthoDB" id="34333at2157"/>
<gene>
    <name evidence="1" type="ORF">GWK48_04090</name>
</gene>
<evidence type="ECO:0000313" key="1">
    <source>
        <dbReference type="EMBL" id="QKQ99680.1"/>
    </source>
</evidence>
<proteinExistence type="predicted"/>
<dbReference type="AlphaFoldDB" id="A0A6N0NX48"/>
<dbReference type="GeneID" id="55641101"/>
<name>A0A6N0NX48_9CREN</name>
<dbReference type="Proteomes" id="UP000509301">
    <property type="component" value="Chromosome"/>
</dbReference>
<evidence type="ECO:0000313" key="2">
    <source>
        <dbReference type="Proteomes" id="UP000509301"/>
    </source>
</evidence>
<dbReference type="KEGG" id="mten:GWK48_04090"/>
<sequence>MDPTDNLKLIINNLRNSRSKPDVIEMLKEVVKLLPPSDDIAISIGKKGTHEYVIDRNGLSVITTSQDEYLPFLSASEKRLSFDQLPDDVAKKVAQNFQDVLVQLREVLKTYSRRNPKYEAVALEVENIVKSQ</sequence>
<accession>A0A6N0NX48</accession>
<dbReference type="RefSeq" id="WP_174629877.1">
    <property type="nucleotide sequence ID" value="NZ_CP049074.1"/>
</dbReference>
<keyword evidence="2" id="KW-1185">Reference proteome</keyword>
<protein>
    <submittedName>
        <fullName evidence="1">Uncharacterized protein</fullName>
    </submittedName>
</protein>
<reference evidence="1 2" key="1">
    <citation type="submission" date="2020-02" db="EMBL/GenBank/DDBJ databases">
        <title>Comparative genome analysis reveals the metabolism and evolution of the thermophilic archaeal genus Metallosphaera.</title>
        <authorList>
            <person name="Jiang C."/>
        </authorList>
    </citation>
    <scope>NUCLEOTIDE SEQUENCE [LARGE SCALE GENOMIC DNA]</scope>
    <source>
        <strain evidence="1 2">Ric-A</strain>
    </source>
</reference>
<organism evidence="1 2">
    <name type="scientific">Metallosphaera tengchongensis</name>
    <dbReference type="NCBI Taxonomy" id="1532350"/>
    <lineage>
        <taxon>Archaea</taxon>
        <taxon>Thermoproteota</taxon>
        <taxon>Thermoprotei</taxon>
        <taxon>Sulfolobales</taxon>
        <taxon>Sulfolobaceae</taxon>
        <taxon>Metallosphaera</taxon>
    </lineage>
</organism>
<dbReference type="EMBL" id="CP049074">
    <property type="protein sequence ID" value="QKQ99680.1"/>
    <property type="molecule type" value="Genomic_DNA"/>
</dbReference>